<protein>
    <submittedName>
        <fullName evidence="2">Uncharacterized protein</fullName>
    </submittedName>
</protein>
<feature type="compositionally biased region" description="Basic residues" evidence="1">
    <location>
        <begin position="1"/>
        <end position="19"/>
    </location>
</feature>
<dbReference type="EMBL" id="BNDW01000073">
    <property type="protein sequence ID" value="GHI25449.1"/>
    <property type="molecule type" value="Genomic_DNA"/>
</dbReference>
<evidence type="ECO:0000256" key="1">
    <source>
        <dbReference type="SAM" id="MobiDB-lite"/>
    </source>
</evidence>
<dbReference type="Gene3D" id="2.60.120.260">
    <property type="entry name" value="Galactose-binding domain-like"/>
    <property type="match status" value="1"/>
</dbReference>
<feature type="compositionally biased region" description="Basic and acidic residues" evidence="1">
    <location>
        <begin position="20"/>
        <end position="33"/>
    </location>
</feature>
<organism evidence="2 3">
    <name type="scientific">Streptomyces hydrogenans</name>
    <dbReference type="NCBI Taxonomy" id="1873719"/>
    <lineage>
        <taxon>Bacteria</taxon>
        <taxon>Bacillati</taxon>
        <taxon>Actinomycetota</taxon>
        <taxon>Actinomycetes</taxon>
        <taxon>Kitasatosporales</taxon>
        <taxon>Streptomycetaceae</taxon>
        <taxon>Streptomyces</taxon>
    </lineage>
</organism>
<name>A0ABQ3PKA0_9ACTN</name>
<feature type="compositionally biased region" description="Polar residues" evidence="1">
    <location>
        <begin position="36"/>
        <end position="52"/>
    </location>
</feature>
<evidence type="ECO:0000313" key="2">
    <source>
        <dbReference type="EMBL" id="GHI25449.1"/>
    </source>
</evidence>
<dbReference type="Proteomes" id="UP001052739">
    <property type="component" value="Unassembled WGS sequence"/>
</dbReference>
<gene>
    <name evidence="2" type="ORF">Shyd_68200</name>
</gene>
<reference evidence="2" key="1">
    <citation type="submission" date="2024-05" db="EMBL/GenBank/DDBJ databases">
        <title>Whole genome shotgun sequence of Streptomyces hydrogenans NBRC 13475.</title>
        <authorList>
            <person name="Komaki H."/>
            <person name="Tamura T."/>
        </authorList>
    </citation>
    <scope>NUCLEOTIDE SEQUENCE</scope>
    <source>
        <strain evidence="2">NBRC 13475</strain>
    </source>
</reference>
<sequence>MGGRQRRHRPARPRHRHPHPHPDRPDSFADHAPQRNALTNGSFEQGTSGWTQSDSIITNSSLQAARDGSWYAWMMGYGADAIESLSQSNIAVPSTGTPKLTFWLKVSTQESGSTAYDTLKVNVNGTTLATYSNADASSGYVQKTVDLSAHKGQTVKLEFAGTEDTYLSTIFLVDQIAIG</sequence>
<comment type="caution">
    <text evidence="2">The sequence shown here is derived from an EMBL/GenBank/DDBJ whole genome shotgun (WGS) entry which is preliminary data.</text>
</comment>
<proteinExistence type="predicted"/>
<keyword evidence="3" id="KW-1185">Reference proteome</keyword>
<accession>A0ABQ3PKA0</accession>
<feature type="region of interest" description="Disordered" evidence="1">
    <location>
        <begin position="1"/>
        <end position="52"/>
    </location>
</feature>
<dbReference type="InterPro" id="IPR008979">
    <property type="entry name" value="Galactose-bd-like_sf"/>
</dbReference>
<dbReference type="SUPFAM" id="SSF49785">
    <property type="entry name" value="Galactose-binding domain-like"/>
    <property type="match status" value="1"/>
</dbReference>
<evidence type="ECO:0000313" key="3">
    <source>
        <dbReference type="Proteomes" id="UP001052739"/>
    </source>
</evidence>